<keyword evidence="2" id="KW-1185">Reference proteome</keyword>
<dbReference type="PANTHER" id="PTHR34387">
    <property type="entry name" value="SLR1258 PROTEIN"/>
    <property type="match status" value="1"/>
</dbReference>
<evidence type="ECO:0008006" key="3">
    <source>
        <dbReference type="Google" id="ProtNLM"/>
    </source>
</evidence>
<dbReference type="RefSeq" id="XP_033677204.1">
    <property type="nucleotide sequence ID" value="XM_033830274.1"/>
</dbReference>
<dbReference type="GO" id="GO:0006974">
    <property type="term" value="P:DNA damage response"/>
    <property type="evidence" value="ECO:0007669"/>
    <property type="project" value="TreeGrafter"/>
</dbReference>
<dbReference type="EMBL" id="ML987208">
    <property type="protein sequence ID" value="KAF2242200.1"/>
    <property type="molecule type" value="Genomic_DNA"/>
</dbReference>
<dbReference type="GeneID" id="54583604"/>
<proteinExistence type="predicted"/>
<protein>
    <recommendedName>
        <fullName evidence="3">SIMPL domain-containing protein</fullName>
    </recommendedName>
</protein>
<accession>A0A6A6HXV5</accession>
<dbReference type="OrthoDB" id="3335918at2759"/>
<dbReference type="InterPro" id="IPR052022">
    <property type="entry name" value="26kDa_periplasmic_antigen"/>
</dbReference>
<dbReference type="PANTHER" id="PTHR34387:SF2">
    <property type="entry name" value="SLR1258 PROTEIN"/>
    <property type="match status" value="1"/>
</dbReference>
<dbReference type="AlphaFoldDB" id="A0A6A6HXV5"/>
<evidence type="ECO:0000313" key="2">
    <source>
        <dbReference type="Proteomes" id="UP000800094"/>
    </source>
</evidence>
<dbReference type="Gene3D" id="3.30.70.2970">
    <property type="entry name" value="Protein of unknown function (DUF541), domain 2"/>
    <property type="match status" value="1"/>
</dbReference>
<dbReference type="InterPro" id="IPR007497">
    <property type="entry name" value="SIMPL/DUF541"/>
</dbReference>
<name>A0A6A6HXV5_9PLEO</name>
<organism evidence="1 2">
    <name type="scientific">Trematosphaeria pertusa</name>
    <dbReference type="NCBI Taxonomy" id="390896"/>
    <lineage>
        <taxon>Eukaryota</taxon>
        <taxon>Fungi</taxon>
        <taxon>Dikarya</taxon>
        <taxon>Ascomycota</taxon>
        <taxon>Pezizomycotina</taxon>
        <taxon>Dothideomycetes</taxon>
        <taxon>Pleosporomycetidae</taxon>
        <taxon>Pleosporales</taxon>
        <taxon>Massarineae</taxon>
        <taxon>Trematosphaeriaceae</taxon>
        <taxon>Trematosphaeria</taxon>
    </lineage>
</organism>
<reference evidence="1" key="1">
    <citation type="journal article" date="2020" name="Stud. Mycol.">
        <title>101 Dothideomycetes genomes: a test case for predicting lifestyles and emergence of pathogens.</title>
        <authorList>
            <person name="Haridas S."/>
            <person name="Albert R."/>
            <person name="Binder M."/>
            <person name="Bloem J."/>
            <person name="Labutti K."/>
            <person name="Salamov A."/>
            <person name="Andreopoulos B."/>
            <person name="Baker S."/>
            <person name="Barry K."/>
            <person name="Bills G."/>
            <person name="Bluhm B."/>
            <person name="Cannon C."/>
            <person name="Castanera R."/>
            <person name="Culley D."/>
            <person name="Daum C."/>
            <person name="Ezra D."/>
            <person name="Gonzalez J."/>
            <person name="Henrissat B."/>
            <person name="Kuo A."/>
            <person name="Liang C."/>
            <person name="Lipzen A."/>
            <person name="Lutzoni F."/>
            <person name="Magnuson J."/>
            <person name="Mondo S."/>
            <person name="Nolan M."/>
            <person name="Ohm R."/>
            <person name="Pangilinan J."/>
            <person name="Park H.-J."/>
            <person name="Ramirez L."/>
            <person name="Alfaro M."/>
            <person name="Sun H."/>
            <person name="Tritt A."/>
            <person name="Yoshinaga Y."/>
            <person name="Zwiers L.-H."/>
            <person name="Turgeon B."/>
            <person name="Goodwin S."/>
            <person name="Spatafora J."/>
            <person name="Crous P."/>
            <person name="Grigoriev I."/>
        </authorList>
    </citation>
    <scope>NUCLEOTIDE SEQUENCE</scope>
    <source>
        <strain evidence="1">CBS 122368</strain>
    </source>
</reference>
<evidence type="ECO:0000313" key="1">
    <source>
        <dbReference type="EMBL" id="KAF2242200.1"/>
    </source>
</evidence>
<gene>
    <name evidence="1" type="ORF">BU26DRAFT_524392</name>
</gene>
<dbReference type="Pfam" id="PF04402">
    <property type="entry name" value="SIMPL"/>
    <property type="match status" value="1"/>
</dbReference>
<sequence>MAPLEINVTGTGSTLHAAERAILVLQAQTQDLPSAAEASTTVTTTANTIREMIMPHCPQDEATGRIAENAAIAHYSMSTLDTSSKQRKISASDSTTPAKYETVYSARAEFHIKFSDFAVLNKLATQFSAMENVRIQRIDWNLTDRTYDSIKSGARKLAAEDAMQRAYDYAAVFAGVAKEEVGKKVRAVHVKESNSYYQSTRPQLHYGKMMRGAKVASHELQFQPEDVRLQVNVDGRFEVGT</sequence>
<dbReference type="Proteomes" id="UP000800094">
    <property type="component" value="Unassembled WGS sequence"/>
</dbReference>
<dbReference type="Gene3D" id="3.30.110.170">
    <property type="entry name" value="Protein of unknown function (DUF541), domain 1"/>
    <property type="match status" value="1"/>
</dbReference>